<reference evidence="1 2" key="1">
    <citation type="journal article" date="2020" name="bioRxiv">
        <title>Whole genome comparisons of ergot fungi reveals the divergence and evolution of species within the genus Claviceps are the result of varying mechanisms driving genome evolution and host range expansion.</title>
        <authorList>
            <person name="Wyka S.A."/>
            <person name="Mondo S.J."/>
            <person name="Liu M."/>
            <person name="Dettman J."/>
            <person name="Nalam V."/>
            <person name="Broders K.D."/>
        </authorList>
    </citation>
    <scope>NUCLEOTIDE SEQUENCE [LARGE SCALE GENOMIC DNA]</scope>
    <source>
        <strain evidence="1 2">LM576</strain>
    </source>
</reference>
<protein>
    <submittedName>
        <fullName evidence="1">Uncharacterized protein</fullName>
    </submittedName>
</protein>
<keyword evidence="2" id="KW-1185">Reference proteome</keyword>
<dbReference type="Proteomes" id="UP000732380">
    <property type="component" value="Unassembled WGS sequence"/>
</dbReference>
<proteinExistence type="predicted"/>
<comment type="caution">
    <text evidence="1">The sequence shown here is derived from an EMBL/GenBank/DDBJ whole genome shotgun (WGS) entry which is preliminary data.</text>
</comment>
<organism evidence="1 2">
    <name type="scientific">Claviceps humidiphila</name>
    <dbReference type="NCBI Taxonomy" id="1294629"/>
    <lineage>
        <taxon>Eukaryota</taxon>
        <taxon>Fungi</taxon>
        <taxon>Dikarya</taxon>
        <taxon>Ascomycota</taxon>
        <taxon>Pezizomycotina</taxon>
        <taxon>Sordariomycetes</taxon>
        <taxon>Hypocreomycetidae</taxon>
        <taxon>Hypocreales</taxon>
        <taxon>Clavicipitaceae</taxon>
        <taxon>Claviceps</taxon>
    </lineage>
</organism>
<accession>A0A9P7TT91</accession>
<gene>
    <name evidence="1" type="ORF">E4U13_006196</name>
</gene>
<name>A0A9P7TT91_9HYPO</name>
<evidence type="ECO:0000313" key="2">
    <source>
        <dbReference type="Proteomes" id="UP000732380"/>
    </source>
</evidence>
<sequence length="121" mass="13650">MPQVLRPGAKSKLVIAHIFTPASTPSLCHTAAFRPRIVQRVCGKAELSRTLSNLQTLQRHGISETFETLRLPTTWHLASNSLLLDRSRVCKLQLPAVRLLEQIIQFRRALQLHALPAPSKW</sequence>
<evidence type="ECO:0000313" key="1">
    <source>
        <dbReference type="EMBL" id="KAG6120636.1"/>
    </source>
</evidence>
<dbReference type="EMBL" id="SRQM01000053">
    <property type="protein sequence ID" value="KAG6120636.1"/>
    <property type="molecule type" value="Genomic_DNA"/>
</dbReference>
<dbReference type="AlphaFoldDB" id="A0A9P7TT91"/>